<evidence type="ECO:0000313" key="2">
    <source>
        <dbReference type="Proteomes" id="UP000266673"/>
    </source>
</evidence>
<evidence type="ECO:0000313" key="1">
    <source>
        <dbReference type="EMBL" id="RIB06658.1"/>
    </source>
</evidence>
<name>A0A397UC13_9GLOM</name>
<gene>
    <name evidence="1" type="ORF">C2G38_2115600</name>
</gene>
<dbReference type="InterPro" id="IPR029058">
    <property type="entry name" value="AB_hydrolase_fold"/>
</dbReference>
<accession>A0A397UC13</accession>
<evidence type="ECO:0008006" key="3">
    <source>
        <dbReference type="Google" id="ProtNLM"/>
    </source>
</evidence>
<reference evidence="1 2" key="1">
    <citation type="submission" date="2018-06" db="EMBL/GenBank/DDBJ databases">
        <title>Comparative genomics reveals the genomic features of Rhizophagus irregularis, R. cerebriforme, R. diaphanum and Gigaspora rosea, and their symbiotic lifestyle signature.</title>
        <authorList>
            <person name="Morin E."/>
            <person name="San Clemente H."/>
            <person name="Chen E.C.H."/>
            <person name="De La Providencia I."/>
            <person name="Hainaut M."/>
            <person name="Kuo A."/>
            <person name="Kohler A."/>
            <person name="Murat C."/>
            <person name="Tang N."/>
            <person name="Roy S."/>
            <person name="Loubradou J."/>
            <person name="Henrissat B."/>
            <person name="Grigoriev I.V."/>
            <person name="Corradi N."/>
            <person name="Roux C."/>
            <person name="Martin F.M."/>
        </authorList>
    </citation>
    <scope>NUCLEOTIDE SEQUENCE [LARGE SCALE GENOMIC DNA]</scope>
    <source>
        <strain evidence="1 2">DAOM 194757</strain>
    </source>
</reference>
<comment type="caution">
    <text evidence="1">The sequence shown here is derived from an EMBL/GenBank/DDBJ whole genome shotgun (WGS) entry which is preliminary data.</text>
</comment>
<dbReference type="EMBL" id="QKWP01001781">
    <property type="protein sequence ID" value="RIB06658.1"/>
    <property type="molecule type" value="Genomic_DNA"/>
</dbReference>
<protein>
    <recommendedName>
        <fullName evidence="3">Peptidase S9A N-terminal domain-containing protein</fullName>
    </recommendedName>
</protein>
<dbReference type="Gene3D" id="3.40.50.1820">
    <property type="entry name" value="alpha/beta hydrolase"/>
    <property type="match status" value="1"/>
</dbReference>
<sequence length="92" mass="11122">SCFLLIFSHNILQMILSNITRLFDSVNVIQKRTFIKNFKKLFQRIDLPPIPKQIPQSSFYFNIERVDEFQWMQDPNNQDVREYIAAENEFIH</sequence>
<organism evidence="1 2">
    <name type="scientific">Gigaspora rosea</name>
    <dbReference type="NCBI Taxonomy" id="44941"/>
    <lineage>
        <taxon>Eukaryota</taxon>
        <taxon>Fungi</taxon>
        <taxon>Fungi incertae sedis</taxon>
        <taxon>Mucoromycota</taxon>
        <taxon>Glomeromycotina</taxon>
        <taxon>Glomeromycetes</taxon>
        <taxon>Diversisporales</taxon>
        <taxon>Gigasporaceae</taxon>
        <taxon>Gigaspora</taxon>
    </lineage>
</organism>
<dbReference type="SUPFAM" id="SSF50993">
    <property type="entry name" value="Peptidase/esterase 'gauge' domain"/>
    <property type="match status" value="1"/>
</dbReference>
<feature type="non-terminal residue" evidence="1">
    <location>
        <position position="1"/>
    </location>
</feature>
<proteinExistence type="predicted"/>
<dbReference type="AlphaFoldDB" id="A0A397UC13"/>
<keyword evidence="2" id="KW-1185">Reference proteome</keyword>
<dbReference type="Proteomes" id="UP000266673">
    <property type="component" value="Unassembled WGS sequence"/>
</dbReference>